<reference evidence="2 3" key="1">
    <citation type="submission" date="2019-03" db="EMBL/GenBank/DDBJ databases">
        <title>Single cell metagenomics reveals metabolic interactions within the superorganism composed of flagellate Streblomastix strix and complex community of Bacteroidetes bacteria on its surface.</title>
        <authorList>
            <person name="Treitli S.C."/>
            <person name="Kolisko M."/>
            <person name="Husnik F."/>
            <person name="Keeling P."/>
            <person name="Hampl V."/>
        </authorList>
    </citation>
    <scope>NUCLEOTIDE SEQUENCE [LARGE SCALE GENOMIC DNA]</scope>
    <source>
        <strain evidence="2">ST1C</strain>
    </source>
</reference>
<organism evidence="2 3">
    <name type="scientific">Streblomastix strix</name>
    <dbReference type="NCBI Taxonomy" id="222440"/>
    <lineage>
        <taxon>Eukaryota</taxon>
        <taxon>Metamonada</taxon>
        <taxon>Preaxostyla</taxon>
        <taxon>Oxymonadida</taxon>
        <taxon>Streblomastigidae</taxon>
        <taxon>Streblomastix</taxon>
    </lineage>
</organism>
<accession>A0A5J4ULT6</accession>
<evidence type="ECO:0000313" key="2">
    <source>
        <dbReference type="EMBL" id="KAA6371000.1"/>
    </source>
</evidence>
<feature type="compositionally biased region" description="Polar residues" evidence="1">
    <location>
        <begin position="46"/>
        <end position="67"/>
    </location>
</feature>
<dbReference type="Proteomes" id="UP000324800">
    <property type="component" value="Unassembled WGS sequence"/>
</dbReference>
<dbReference type="EMBL" id="SNRW01014866">
    <property type="protein sequence ID" value="KAA6371000.1"/>
    <property type="molecule type" value="Genomic_DNA"/>
</dbReference>
<evidence type="ECO:0000256" key="1">
    <source>
        <dbReference type="SAM" id="MobiDB-lite"/>
    </source>
</evidence>
<protein>
    <submittedName>
        <fullName evidence="2">Uncharacterized protein</fullName>
    </submittedName>
</protein>
<comment type="caution">
    <text evidence="2">The sequence shown here is derived from an EMBL/GenBank/DDBJ whole genome shotgun (WGS) entry which is preliminary data.</text>
</comment>
<name>A0A5J4ULT6_9EUKA</name>
<proteinExistence type="predicted"/>
<feature type="region of interest" description="Disordered" evidence="1">
    <location>
        <begin position="9"/>
        <end position="67"/>
    </location>
</feature>
<gene>
    <name evidence="2" type="ORF">EZS28_033474</name>
</gene>
<sequence length="67" mass="7593">MYEILRRIVEQEPNELSPDRSDISKPPIYAQQPQQPVSYPAIPSSYEVQPPQQLTQYPSSYAASVGE</sequence>
<dbReference type="AlphaFoldDB" id="A0A5J4ULT6"/>
<evidence type="ECO:0000313" key="3">
    <source>
        <dbReference type="Proteomes" id="UP000324800"/>
    </source>
</evidence>